<dbReference type="SUPFAM" id="SSF56112">
    <property type="entry name" value="Protein kinase-like (PK-like)"/>
    <property type="match status" value="1"/>
</dbReference>
<protein>
    <recommendedName>
        <fullName evidence="4">Protein kinase domain-containing protein</fullName>
    </recommendedName>
</protein>
<evidence type="ECO:0008006" key="4">
    <source>
        <dbReference type="Google" id="ProtNLM"/>
    </source>
</evidence>
<keyword evidence="1" id="KW-1133">Transmembrane helix</keyword>
<evidence type="ECO:0000313" key="3">
    <source>
        <dbReference type="Proteomes" id="UP000267251"/>
    </source>
</evidence>
<dbReference type="InterPro" id="IPR011009">
    <property type="entry name" value="Kinase-like_dom_sf"/>
</dbReference>
<dbReference type="Gene3D" id="3.30.200.20">
    <property type="entry name" value="Phosphorylase Kinase, domain 1"/>
    <property type="match status" value="1"/>
</dbReference>
<dbReference type="EMBL" id="KZ987729">
    <property type="protein sequence ID" value="RKP15481.1"/>
    <property type="molecule type" value="Genomic_DNA"/>
</dbReference>
<evidence type="ECO:0000313" key="2">
    <source>
        <dbReference type="EMBL" id="RKP15481.1"/>
    </source>
</evidence>
<dbReference type="OrthoDB" id="4062651at2759"/>
<organism evidence="2 3">
    <name type="scientific">Piptocephalis cylindrospora</name>
    <dbReference type="NCBI Taxonomy" id="1907219"/>
    <lineage>
        <taxon>Eukaryota</taxon>
        <taxon>Fungi</taxon>
        <taxon>Fungi incertae sedis</taxon>
        <taxon>Zoopagomycota</taxon>
        <taxon>Zoopagomycotina</taxon>
        <taxon>Zoopagomycetes</taxon>
        <taxon>Zoopagales</taxon>
        <taxon>Piptocephalidaceae</taxon>
        <taxon>Piptocephalis</taxon>
    </lineage>
</organism>
<accession>A0A4P9YAF8</accession>
<evidence type="ECO:0000256" key="1">
    <source>
        <dbReference type="SAM" id="Phobius"/>
    </source>
</evidence>
<name>A0A4P9YAF8_9FUNG</name>
<keyword evidence="3" id="KW-1185">Reference proteome</keyword>
<keyword evidence="1" id="KW-0472">Membrane</keyword>
<gene>
    <name evidence="2" type="ORF">BJ684DRAFT_18185</name>
</gene>
<feature type="transmembrane region" description="Helical" evidence="1">
    <location>
        <begin position="101"/>
        <end position="120"/>
    </location>
</feature>
<sequence>MDWDAFYAQCPQVGTWMDEDYLIKEEALRGGRHLIFPGMSKVGNPVALKFFSRPLLFNVELDLLKKIKSPNVIRLLDYMGVEEQEEEERSCLYPPYLVLEYVYYFFDLSSFLLVAFHGIWRKSSKYCMGSRHAMLLE</sequence>
<dbReference type="Proteomes" id="UP000267251">
    <property type="component" value="Unassembled WGS sequence"/>
</dbReference>
<keyword evidence="1" id="KW-0812">Transmembrane</keyword>
<reference evidence="3" key="1">
    <citation type="journal article" date="2018" name="Nat. Microbiol.">
        <title>Leveraging single-cell genomics to expand the fungal tree of life.</title>
        <authorList>
            <person name="Ahrendt S.R."/>
            <person name="Quandt C.A."/>
            <person name="Ciobanu D."/>
            <person name="Clum A."/>
            <person name="Salamov A."/>
            <person name="Andreopoulos B."/>
            <person name="Cheng J.F."/>
            <person name="Woyke T."/>
            <person name="Pelin A."/>
            <person name="Henrissat B."/>
            <person name="Reynolds N.K."/>
            <person name="Benny G.L."/>
            <person name="Smith M.E."/>
            <person name="James T.Y."/>
            <person name="Grigoriev I.V."/>
        </authorList>
    </citation>
    <scope>NUCLEOTIDE SEQUENCE [LARGE SCALE GENOMIC DNA]</scope>
</reference>
<proteinExistence type="predicted"/>
<dbReference type="AlphaFoldDB" id="A0A4P9YAF8"/>